<keyword evidence="9" id="KW-0808">Transferase</keyword>
<dbReference type="InterPro" id="IPR017853">
    <property type="entry name" value="GH"/>
</dbReference>
<evidence type="ECO:0000256" key="3">
    <source>
        <dbReference type="ARBA" id="ARBA00022622"/>
    </source>
</evidence>
<evidence type="ECO:0000256" key="9">
    <source>
        <dbReference type="RuleBase" id="RU361209"/>
    </source>
</evidence>
<evidence type="ECO:0000256" key="5">
    <source>
        <dbReference type="ARBA" id="ARBA00023136"/>
    </source>
</evidence>
<dbReference type="Pfam" id="PF03198">
    <property type="entry name" value="Glyco_hydro_72"/>
    <property type="match status" value="1"/>
</dbReference>
<sequence>MKFSVASAAVAALGLASSVSAASVQRREATDPIVIKGAKMFHKNSGEQFFMKGVAYQTDLSNVDPNELKNGQQFVDPLADVDGCKRDIPLLQSLNTNLIRVYAIDTTKSHDTCMKMLVEAGIYVVADLSEPGLSINRDAPSWDADLYKRYTSVIDELQQYDNVMGFFAGNEVTNNKTNANASPFVKAAVRDMKAYIKSKNYRQIPVGYATNDDEEIRDQIVNYFDCGPAEDAIDFWGYNIYSWCGQSSLQISGWDKRTEEYKDFNVPVFFAEYGCNEVQPRKFSEVAALYGNVMSPVFSGGIVYMYFEEANNYGLVQVDSSGKASKLADYGYLQTALAKATPSAVAMNAYKPSNTARACPTVDAVWAASTNLPPTPDEQLCQCVRTQFECVPASGLQQKDYAEIFGYICGQLGEGGCDGIHTNGTLGQYGSYSMCEAEIRLGWALNTYYNKQNKASDSCNFSGQAVLQKTSTLNSTCSTQVQAAGGVTGKALSGGQSSGSGGSGSGSNGDKKNAGMALSVPFLGLNSLAILAASFLAGVAML</sequence>
<keyword evidence="10" id="KW-1133">Transmembrane helix</keyword>
<dbReference type="GO" id="GO:0005886">
    <property type="term" value="C:plasma membrane"/>
    <property type="evidence" value="ECO:0007669"/>
    <property type="project" value="UniProtKB-SubCell"/>
</dbReference>
<dbReference type="Gene3D" id="3.20.20.80">
    <property type="entry name" value="Glycosidases"/>
    <property type="match status" value="1"/>
</dbReference>
<proteinExistence type="inferred from homology"/>
<dbReference type="AlphaFoldDB" id="A0AAD6NM47"/>
<evidence type="ECO:0000313" key="13">
    <source>
        <dbReference type="Proteomes" id="UP001221413"/>
    </source>
</evidence>
<accession>A0AAD6NM47</accession>
<comment type="subcellular location">
    <subcellularLocation>
        <location evidence="1 9">Cell membrane</location>
        <topology evidence="1 9">Lipid-anchor</topology>
        <topology evidence="1 9">GPI-anchor</topology>
    </subcellularLocation>
</comment>
<dbReference type="GO" id="GO:0071970">
    <property type="term" value="P:fungal-type cell wall (1-&gt;3)-beta-D-glucan biosynthetic process"/>
    <property type="evidence" value="ECO:0007669"/>
    <property type="project" value="TreeGrafter"/>
</dbReference>
<dbReference type="SMART" id="SM00768">
    <property type="entry name" value="X8"/>
    <property type="match status" value="1"/>
</dbReference>
<evidence type="ECO:0000259" key="11">
    <source>
        <dbReference type="SMART" id="SM00768"/>
    </source>
</evidence>
<keyword evidence="13" id="KW-1185">Reference proteome</keyword>
<evidence type="ECO:0000256" key="7">
    <source>
        <dbReference type="ARBA" id="ARBA00023180"/>
    </source>
</evidence>
<dbReference type="SUPFAM" id="SSF51445">
    <property type="entry name" value="(Trans)glycosidases"/>
    <property type="match status" value="1"/>
</dbReference>
<evidence type="ECO:0000256" key="6">
    <source>
        <dbReference type="ARBA" id="ARBA00023157"/>
    </source>
</evidence>
<comment type="similarity">
    <text evidence="2 9">Belongs to the glycosyl hydrolase 72 family.</text>
</comment>
<evidence type="ECO:0000256" key="10">
    <source>
        <dbReference type="SAM" id="Phobius"/>
    </source>
</evidence>
<feature type="domain" description="X8" evidence="11">
    <location>
        <begin position="388"/>
        <end position="479"/>
    </location>
</feature>
<protein>
    <recommendedName>
        <fullName evidence="9">1,3-beta-glucanosyltransferase</fullName>
        <ecNumber evidence="9">2.4.1.-</ecNumber>
    </recommendedName>
</protein>
<evidence type="ECO:0000256" key="1">
    <source>
        <dbReference type="ARBA" id="ARBA00004609"/>
    </source>
</evidence>
<dbReference type="EC" id="2.4.1.-" evidence="9"/>
<name>A0AAD6NM47_DREDA</name>
<dbReference type="GO" id="GO:0031505">
    <property type="term" value="P:fungal-type cell wall organization"/>
    <property type="evidence" value="ECO:0007669"/>
    <property type="project" value="TreeGrafter"/>
</dbReference>
<evidence type="ECO:0000256" key="8">
    <source>
        <dbReference type="ARBA" id="ARBA00023288"/>
    </source>
</evidence>
<dbReference type="EMBL" id="JAQGDS010000003">
    <property type="protein sequence ID" value="KAJ6261818.1"/>
    <property type="molecule type" value="Genomic_DNA"/>
</dbReference>
<keyword evidence="4 9" id="KW-0732">Signal</keyword>
<evidence type="ECO:0000256" key="2">
    <source>
        <dbReference type="ARBA" id="ARBA00007528"/>
    </source>
</evidence>
<dbReference type="PANTHER" id="PTHR31468:SF2">
    <property type="entry name" value="1,3-BETA-GLUCANOSYLTRANSFERASE GAS1"/>
    <property type="match status" value="1"/>
</dbReference>
<dbReference type="Proteomes" id="UP001221413">
    <property type="component" value="Unassembled WGS sequence"/>
</dbReference>
<reference evidence="12" key="1">
    <citation type="submission" date="2023-01" db="EMBL/GenBank/DDBJ databases">
        <title>The chitinases involved in constricting ring structure development in the nematode-trapping fungus Drechslerella dactyloides.</title>
        <authorList>
            <person name="Wang R."/>
            <person name="Zhang L."/>
            <person name="Tang P."/>
            <person name="Li S."/>
            <person name="Liang L."/>
        </authorList>
    </citation>
    <scope>NUCLEOTIDE SEQUENCE</scope>
    <source>
        <strain evidence="12">YMF1.00031</strain>
    </source>
</reference>
<dbReference type="FunFam" id="3.20.20.80:FF:000038">
    <property type="entry name" value="1,3-beta-glucanosyltransferase"/>
    <property type="match status" value="1"/>
</dbReference>
<feature type="chain" id="PRO_5041776990" description="1,3-beta-glucanosyltransferase" evidence="9">
    <location>
        <begin position="22"/>
        <end position="542"/>
    </location>
</feature>
<organism evidence="12 13">
    <name type="scientific">Drechslerella dactyloides</name>
    <name type="common">Nematode-trapping fungus</name>
    <name type="synonym">Arthrobotrys dactyloides</name>
    <dbReference type="NCBI Taxonomy" id="74499"/>
    <lineage>
        <taxon>Eukaryota</taxon>
        <taxon>Fungi</taxon>
        <taxon>Dikarya</taxon>
        <taxon>Ascomycota</taxon>
        <taxon>Pezizomycotina</taxon>
        <taxon>Orbiliomycetes</taxon>
        <taxon>Orbiliales</taxon>
        <taxon>Orbiliaceae</taxon>
        <taxon>Drechslerella</taxon>
    </lineage>
</organism>
<dbReference type="PANTHER" id="PTHR31468">
    <property type="entry name" value="1,3-BETA-GLUCANOSYLTRANSFERASE GAS1"/>
    <property type="match status" value="1"/>
</dbReference>
<dbReference type="GO" id="GO:0098552">
    <property type="term" value="C:side of membrane"/>
    <property type="evidence" value="ECO:0007669"/>
    <property type="project" value="UniProtKB-KW"/>
</dbReference>
<keyword evidence="5 9" id="KW-0472">Membrane</keyword>
<dbReference type="GO" id="GO:0042124">
    <property type="term" value="F:1,3-beta-glucanosyltransferase activity"/>
    <property type="evidence" value="ECO:0007669"/>
    <property type="project" value="TreeGrafter"/>
</dbReference>
<dbReference type="InterPro" id="IPR012946">
    <property type="entry name" value="X8"/>
</dbReference>
<keyword evidence="6" id="KW-1015">Disulfide bond</keyword>
<comment type="caution">
    <text evidence="12">The sequence shown here is derived from an EMBL/GenBank/DDBJ whole genome shotgun (WGS) entry which is preliminary data.</text>
</comment>
<feature type="signal peptide" evidence="9">
    <location>
        <begin position="1"/>
        <end position="21"/>
    </location>
</feature>
<keyword evidence="10" id="KW-0812">Transmembrane</keyword>
<feature type="transmembrane region" description="Helical" evidence="10">
    <location>
        <begin position="520"/>
        <end position="541"/>
    </location>
</feature>
<dbReference type="InterPro" id="IPR004886">
    <property type="entry name" value="Glucanosyltransferase"/>
</dbReference>
<keyword evidence="3 9" id="KW-0336">GPI-anchor</keyword>
<evidence type="ECO:0000313" key="12">
    <source>
        <dbReference type="EMBL" id="KAJ6261818.1"/>
    </source>
</evidence>
<dbReference type="Gene3D" id="1.20.58.1040">
    <property type="match status" value="1"/>
</dbReference>
<gene>
    <name evidence="12" type="ORF">Dda_2617</name>
</gene>
<keyword evidence="7" id="KW-0325">Glycoprotein</keyword>
<keyword evidence="8 9" id="KW-0449">Lipoprotein</keyword>
<dbReference type="Pfam" id="PF07983">
    <property type="entry name" value="X8"/>
    <property type="match status" value="1"/>
</dbReference>
<comment type="function">
    <text evidence="9">Splits internally a 1,3-beta-glucan molecule and transfers the newly generated reducing end (the donor) to the non-reducing end of another 1,3-beta-glucan molecule (the acceptor) forming a 1,3-beta linkage, resulting in the elongation of 1,3-beta-glucan chains in the cell wall.</text>
</comment>
<evidence type="ECO:0000256" key="4">
    <source>
        <dbReference type="ARBA" id="ARBA00022729"/>
    </source>
</evidence>